<evidence type="ECO:0000313" key="3">
    <source>
        <dbReference type="Proteomes" id="UP000243333"/>
    </source>
</evidence>
<dbReference type="AlphaFoldDB" id="A0A1G7JUG1"/>
<protein>
    <recommendedName>
        <fullName evidence="1">Swt1-like HEPN domain-containing protein</fullName>
    </recommendedName>
</protein>
<dbReference type="Pfam" id="PF18731">
    <property type="entry name" value="HEPN_Swt1"/>
    <property type="match status" value="1"/>
</dbReference>
<dbReference type="InterPro" id="IPR041650">
    <property type="entry name" value="HEPN_Swt1"/>
</dbReference>
<proteinExistence type="predicted"/>
<gene>
    <name evidence="2" type="ORF">SAMN05660235_01057</name>
</gene>
<keyword evidence="3" id="KW-1185">Reference proteome</keyword>
<evidence type="ECO:0000313" key="2">
    <source>
        <dbReference type="EMBL" id="SDF28558.1"/>
    </source>
</evidence>
<dbReference type="OrthoDB" id="9757917at2"/>
<dbReference type="InterPro" id="IPR007555">
    <property type="entry name" value="DUF499"/>
</dbReference>
<sequence>MADNYTLITKGFHLLTEILAPYVAQQLRAFFGNNWWQAGVLAVLYDEQKRDLPDDGDWGVLVDSLDAARSLILIDIHWNQIFKLKLSKEHRHWVKELITTRNKWAHKGSGDFSADDAWRALDTMARLTEQLDAETTEALRTLVRQVRYGTTGASTAAAGPMPPPAASRPSLEVLRTVPRGGLRPWRNVIRPHPDVAEGRYRQAEFAADLSQVVRGTAQIEYQDPVEFFARTYITEGMKDLLVQAIRRTSGAGGEPVIQLKTAFGGGKTHSMLALYHLLRSAATVARLPNLQPVLAAAGANEVPRARIAVLVGTALNPSKSRRPANLPGITINTLWGEMAAQLAEQVAEGDAATANKIYDIVRDADKKAVPPGSAALVELLDTCGPCLILIDELVAYARKIYKVDGLPAGSFEAVLTFVQELTEAARASQNSLVVASIPESEIEIGGEAGKITQEQIEYTFGRMEYIWKPVGADEGFEIVRRRLFLDVEDEVARDEVCRAFSEMYSGGGRDFPLETKELAYLARLKACYPIHPEVFDRLYNDWAALDRFQRTRGVLRLMAAVIHELWLNQDAGLMIMPGSIPLNSAIIREELTRYLDNGWNNVVETDVDGPRSLPQKLEKENPRFGQCMAARRVARSIFLGSAPSVREQRNRGIEDVRVRLGVVQPGEAVAVFNDAAGHLLNRSTHLYVSGQRFWYDLPPNLRRTVEDRAQQYKSDDVELELEKRLKAIRDRGEFAGVHVCPASSADVPDEQAVRLVVLSPKQHHRMGSADSPALAAAGDILASRGAGPRLYRNMLAFVAPDRELIASLDMEVRRYLAWQSVLDEAEALNLDAHQRREAAESKKRADETVDIRLKEAYSWLLTPYQEGAGPVMWETVRIPGSADSPVVKASQQMRTSEYLITRWSPALLFMELERWLWRDQEYIQIKKVWEYLASYCYLPRLKDVNVLIHAIAEGLRSGEYFGYAAAVTEAGRFLGLSLGPQGSAGFPETSGFLVKPAAAKRQFAQDEAEASRIAPPVDYPPQQDGATGTVGVRDGGDVPPVTPPPAPAKKVRRFFATVDLDTARIGRDAGKIAEEVIQHLSLLSGARVKVSLEIEADLPEGVPDNVMRTVTENCRTLRFKHHEFEE</sequence>
<accession>A0A1G7JUG1</accession>
<reference evidence="3" key="1">
    <citation type="submission" date="2016-10" db="EMBL/GenBank/DDBJ databases">
        <authorList>
            <person name="Varghese N."/>
            <person name="Submissions S."/>
        </authorList>
    </citation>
    <scope>NUCLEOTIDE SEQUENCE [LARGE SCALE GENOMIC DNA]</scope>
    <source>
        <strain evidence="3">DSM 23256</strain>
    </source>
</reference>
<dbReference type="Pfam" id="PF04465">
    <property type="entry name" value="DUF499"/>
    <property type="match status" value="1"/>
</dbReference>
<evidence type="ECO:0000259" key="1">
    <source>
        <dbReference type="Pfam" id="PF18731"/>
    </source>
</evidence>
<feature type="domain" description="Swt1-like HEPN" evidence="1">
    <location>
        <begin position="10"/>
        <end position="131"/>
    </location>
</feature>
<dbReference type="EMBL" id="FNBU01000006">
    <property type="protein sequence ID" value="SDF28558.1"/>
    <property type="molecule type" value="Genomic_DNA"/>
</dbReference>
<dbReference type="STRING" id="1123285.SAMN05660235_01057"/>
<organism evidence="2 3">
    <name type="scientific">Sporolituus thermophilus DSM 23256</name>
    <dbReference type="NCBI Taxonomy" id="1123285"/>
    <lineage>
        <taxon>Bacteria</taxon>
        <taxon>Bacillati</taxon>
        <taxon>Bacillota</taxon>
        <taxon>Negativicutes</taxon>
        <taxon>Selenomonadales</taxon>
        <taxon>Sporomusaceae</taxon>
        <taxon>Sporolituus</taxon>
    </lineage>
</organism>
<name>A0A1G7JUG1_9FIRM</name>
<dbReference type="RefSeq" id="WP_093688798.1">
    <property type="nucleotide sequence ID" value="NZ_FNBU01000006.1"/>
</dbReference>
<dbReference type="Proteomes" id="UP000243333">
    <property type="component" value="Unassembled WGS sequence"/>
</dbReference>